<reference evidence="3" key="1">
    <citation type="journal article" date="2019" name="Int. J. Syst. Evol. Microbiol.">
        <title>The Global Catalogue of Microorganisms (GCM) 10K type strain sequencing project: providing services to taxonomists for standard genome sequencing and annotation.</title>
        <authorList>
            <consortium name="The Broad Institute Genomics Platform"/>
            <consortium name="The Broad Institute Genome Sequencing Center for Infectious Disease"/>
            <person name="Wu L."/>
            <person name="Ma J."/>
        </authorList>
    </citation>
    <scope>NUCLEOTIDE SEQUENCE [LARGE SCALE GENOMIC DNA]</scope>
    <source>
        <strain evidence="3">CGMCC-1.15741</strain>
    </source>
</reference>
<dbReference type="EMBL" id="JBHSSW010000012">
    <property type="protein sequence ID" value="MFC6198563.1"/>
    <property type="molecule type" value="Genomic_DNA"/>
</dbReference>
<organism evidence="2 3">
    <name type="scientific">Ponticaulis profundi</name>
    <dbReference type="NCBI Taxonomy" id="2665222"/>
    <lineage>
        <taxon>Bacteria</taxon>
        <taxon>Pseudomonadati</taxon>
        <taxon>Pseudomonadota</taxon>
        <taxon>Alphaproteobacteria</taxon>
        <taxon>Hyphomonadales</taxon>
        <taxon>Hyphomonadaceae</taxon>
        <taxon>Ponticaulis</taxon>
    </lineage>
</organism>
<sequence length="164" mass="18166">MLTPDQISLSPEELRAANISPATYLATDFLNHYNEVAMLIDLLAMDPEVSEDVLEWSPMTYIDHFSQSGFRDRDLAIHAYRQADPQRIRAFEASCRDLDDKIIHIQELLKADDVETAASQSKELYAGIAEINTLIVGGADIPPSENNAPDDAGVSQSEIDDLFA</sequence>
<dbReference type="Proteomes" id="UP001596303">
    <property type="component" value="Unassembled WGS sequence"/>
</dbReference>
<gene>
    <name evidence="2" type="ORF">ACFQDM_10745</name>
</gene>
<feature type="region of interest" description="Disordered" evidence="1">
    <location>
        <begin position="140"/>
        <end position="164"/>
    </location>
</feature>
<evidence type="ECO:0000313" key="2">
    <source>
        <dbReference type="EMBL" id="MFC6198563.1"/>
    </source>
</evidence>
<keyword evidence="3" id="KW-1185">Reference proteome</keyword>
<comment type="caution">
    <text evidence="2">The sequence shown here is derived from an EMBL/GenBank/DDBJ whole genome shotgun (WGS) entry which is preliminary data.</text>
</comment>
<evidence type="ECO:0000256" key="1">
    <source>
        <dbReference type="SAM" id="MobiDB-lite"/>
    </source>
</evidence>
<proteinExistence type="predicted"/>
<name>A0ABW1SAZ6_9PROT</name>
<protein>
    <submittedName>
        <fullName evidence="2">Uncharacterized protein</fullName>
    </submittedName>
</protein>
<accession>A0ABW1SAZ6</accession>
<dbReference type="RefSeq" id="WP_377378878.1">
    <property type="nucleotide sequence ID" value="NZ_JBHSSW010000012.1"/>
</dbReference>
<evidence type="ECO:0000313" key="3">
    <source>
        <dbReference type="Proteomes" id="UP001596303"/>
    </source>
</evidence>